<organism evidence="3">
    <name type="scientific">freshwater metagenome</name>
    <dbReference type="NCBI Taxonomy" id="449393"/>
    <lineage>
        <taxon>unclassified sequences</taxon>
        <taxon>metagenomes</taxon>
        <taxon>ecological metagenomes</taxon>
    </lineage>
</organism>
<feature type="domain" description="Luciferase-like" evidence="2">
    <location>
        <begin position="19"/>
        <end position="185"/>
    </location>
</feature>
<keyword evidence="1" id="KW-0560">Oxidoreductase</keyword>
<sequence length="271" mass="28206">MVDPRTPRPVRTGVWLFSDAPALELVEAIRLADDAGIDEVWVADEGVSREPVPVLAHAAASTSRVVLGVGITTPLLRHPGAIGSSISTLDELSGGRARLGLGIGGELSLDPFGIAVERPIAVMRDAIRIARGVIAGEACEGYEPPAHAAPGRQVPIFVGARGEQMNRLASRDADGVFLSGFALDRLDEPVGWARSVRPVHVAIYASVRFRPGAAPDPTALRGDPAAVAGGLQALVERHAPETIGLALVDGDDPVTMMRGAVAAFDALHARG</sequence>
<protein>
    <submittedName>
        <fullName evidence="3">Unannotated protein</fullName>
    </submittedName>
</protein>
<dbReference type="PANTHER" id="PTHR43244">
    <property type="match status" value="1"/>
</dbReference>
<dbReference type="EMBL" id="CAEZSR010000041">
    <property type="protein sequence ID" value="CAB4556095.1"/>
    <property type="molecule type" value="Genomic_DNA"/>
</dbReference>
<dbReference type="SUPFAM" id="SSF51679">
    <property type="entry name" value="Bacterial luciferase-like"/>
    <property type="match status" value="1"/>
</dbReference>
<reference evidence="3" key="1">
    <citation type="submission" date="2020-05" db="EMBL/GenBank/DDBJ databases">
        <authorList>
            <person name="Chiriac C."/>
            <person name="Salcher M."/>
            <person name="Ghai R."/>
            <person name="Kavagutti S V."/>
        </authorList>
    </citation>
    <scope>NUCLEOTIDE SEQUENCE</scope>
</reference>
<dbReference type="InterPro" id="IPR011251">
    <property type="entry name" value="Luciferase-like_dom"/>
</dbReference>
<dbReference type="AlphaFoldDB" id="A0A6J6CY77"/>
<dbReference type="InterPro" id="IPR050564">
    <property type="entry name" value="F420-G6PD/mer"/>
</dbReference>
<evidence type="ECO:0000256" key="1">
    <source>
        <dbReference type="ARBA" id="ARBA00023002"/>
    </source>
</evidence>
<dbReference type="Gene3D" id="3.20.20.30">
    <property type="entry name" value="Luciferase-like domain"/>
    <property type="match status" value="1"/>
</dbReference>
<gene>
    <name evidence="3" type="ORF">UFOPK1493_01414</name>
</gene>
<dbReference type="Pfam" id="PF00296">
    <property type="entry name" value="Bac_luciferase"/>
    <property type="match status" value="1"/>
</dbReference>
<dbReference type="InterPro" id="IPR036661">
    <property type="entry name" value="Luciferase-like_sf"/>
</dbReference>
<evidence type="ECO:0000259" key="2">
    <source>
        <dbReference type="Pfam" id="PF00296"/>
    </source>
</evidence>
<name>A0A6J6CY77_9ZZZZ</name>
<evidence type="ECO:0000313" key="3">
    <source>
        <dbReference type="EMBL" id="CAB4556095.1"/>
    </source>
</evidence>
<dbReference type="PANTHER" id="PTHR43244:SF1">
    <property type="entry name" value="5,10-METHYLENETETRAHYDROMETHANOPTERIN REDUCTASE"/>
    <property type="match status" value="1"/>
</dbReference>
<proteinExistence type="predicted"/>
<accession>A0A6J6CY77</accession>
<dbReference type="GO" id="GO:0016705">
    <property type="term" value="F:oxidoreductase activity, acting on paired donors, with incorporation or reduction of molecular oxygen"/>
    <property type="evidence" value="ECO:0007669"/>
    <property type="project" value="InterPro"/>
</dbReference>